<feature type="active site" description="Proton donor; for dehydratase activity" evidence="9">
    <location>
        <position position="4126"/>
    </location>
</feature>
<evidence type="ECO:0000256" key="7">
    <source>
        <dbReference type="ARBA" id="ARBA00022737"/>
    </source>
</evidence>
<dbReference type="Pfam" id="PF02801">
    <property type="entry name" value="Ketoacyl-synt_C"/>
    <property type="match status" value="5"/>
</dbReference>
<evidence type="ECO:0000256" key="6">
    <source>
        <dbReference type="ARBA" id="ARBA00022679"/>
    </source>
</evidence>
<dbReference type="InterPro" id="IPR014030">
    <property type="entry name" value="Ketoacyl_synth_N"/>
</dbReference>
<dbReference type="InterPro" id="IPR042104">
    <property type="entry name" value="PKS_dehydratase_sf"/>
</dbReference>
<feature type="domain" description="Ketosynthase family 3 (KS3)" evidence="12">
    <location>
        <begin position="5844"/>
        <end position="6277"/>
    </location>
</feature>
<dbReference type="InterPro" id="IPR016039">
    <property type="entry name" value="Thiolase-like"/>
</dbReference>
<evidence type="ECO:0000259" key="11">
    <source>
        <dbReference type="PROSITE" id="PS50075"/>
    </source>
</evidence>
<feature type="region of interest" description="C-terminal hotdog fold" evidence="9">
    <location>
        <begin position="4070"/>
        <end position="4214"/>
    </location>
</feature>
<name>A0A7W8YXM4_9SPHI</name>
<protein>
    <submittedName>
        <fullName evidence="14">Acyl transferase domain-containing protein/acyl carrier protein</fullName>
    </submittedName>
</protein>
<feature type="region of interest" description="N-terminal hotdog fold" evidence="9">
    <location>
        <begin position="1445"/>
        <end position="1568"/>
    </location>
</feature>
<dbReference type="InterPro" id="IPR020807">
    <property type="entry name" value="PKS_DH"/>
</dbReference>
<feature type="domain" description="PKS/mFAS DH" evidence="13">
    <location>
        <begin position="3943"/>
        <end position="4214"/>
    </location>
</feature>
<feature type="domain" description="Ketosynthase family 3 (KS3)" evidence="12">
    <location>
        <begin position="4384"/>
        <end position="4817"/>
    </location>
</feature>
<evidence type="ECO:0000256" key="4">
    <source>
        <dbReference type="ARBA" id="ARBA00022490"/>
    </source>
</evidence>
<dbReference type="SUPFAM" id="SSF51735">
    <property type="entry name" value="NAD(P)-binding Rossmann-fold domains"/>
    <property type="match status" value="6"/>
</dbReference>
<dbReference type="Gene3D" id="3.10.129.120">
    <property type="match status" value="1"/>
</dbReference>
<evidence type="ECO:0000256" key="5">
    <source>
        <dbReference type="ARBA" id="ARBA00022553"/>
    </source>
</evidence>
<dbReference type="InterPro" id="IPR049900">
    <property type="entry name" value="PKS_mFAS_DH"/>
</dbReference>
<evidence type="ECO:0000256" key="9">
    <source>
        <dbReference type="PROSITE-ProRule" id="PRU01363"/>
    </source>
</evidence>
<feature type="active site" description="Proton acceptor; for dehydratase activity" evidence="9">
    <location>
        <position position="3972"/>
    </location>
</feature>
<dbReference type="Proteomes" id="UP000537718">
    <property type="component" value="Unassembled WGS sequence"/>
</dbReference>
<dbReference type="PROSITE" id="PS52004">
    <property type="entry name" value="KS3_2"/>
    <property type="match status" value="5"/>
</dbReference>
<feature type="active site" description="Proton acceptor; for dehydratase activity" evidence="9">
    <location>
        <position position="2525"/>
    </location>
</feature>
<dbReference type="EMBL" id="JACHCF010000014">
    <property type="protein sequence ID" value="MBB5623666.1"/>
    <property type="molecule type" value="Genomic_DNA"/>
</dbReference>
<feature type="domain" description="Carrier" evidence="11">
    <location>
        <begin position="3213"/>
        <end position="3290"/>
    </location>
</feature>
<dbReference type="Pfam" id="PF22336">
    <property type="entry name" value="RhiE-like_linker"/>
    <property type="match status" value="3"/>
</dbReference>
<dbReference type="PANTHER" id="PTHR43775">
    <property type="entry name" value="FATTY ACID SYNTHASE"/>
    <property type="match status" value="1"/>
</dbReference>
<dbReference type="InterPro" id="IPR057326">
    <property type="entry name" value="KR_dom"/>
</dbReference>
<evidence type="ECO:0000256" key="2">
    <source>
        <dbReference type="ARBA" id="ARBA00004792"/>
    </source>
</evidence>
<feature type="active site" description="Proton acceptor; for dehydratase activity" evidence="9">
    <location>
        <position position="612"/>
    </location>
</feature>
<dbReference type="PROSITE" id="PS52019">
    <property type="entry name" value="PKS_MFAS_DH"/>
    <property type="match status" value="5"/>
</dbReference>
<feature type="region of interest" description="C-terminal hotdog fold" evidence="9">
    <location>
        <begin position="1585"/>
        <end position="1732"/>
    </location>
</feature>
<dbReference type="SMART" id="SM00823">
    <property type="entry name" value="PKS_PP"/>
    <property type="match status" value="5"/>
</dbReference>
<comment type="function">
    <text evidence="8">Involved in production of the polyketide antibiotic thailandamide.</text>
</comment>
<sequence length="6897" mass="757135">MEDTSKNTIPLDNQQNNNDIAVIGMSCRFPGAGNYRDFWNNLVNGTFSVTEIPETRWNWRDYYGDPAQDNNKTNSKWGGFIEDMDKFDPLFFNISPKEAKYIDPQHRIFLEAAWHAVEDAGYSTESLSGKKVGVYVGVSKNDYAEMLQSTHQEISSFISTGTVHSILANRVSFLLDIRGKSEVVDTACSSSLVALHNAIRDMRAGNCESALVGGVNALITPTMYLSHGKSGMLSSEGKCKTFDESSDGYVRGEGVGCIFIKPLAKAIADNDPIIGVIKGTGVNHNGRSNSLTSPSVRAQAEVINAALEDAGIDAGQVSYIEAHGTATPLGDPIEISALKKVFSKYGTDKNVQCNLGALKTNIGHLESAAGIAGLIKVLLCMRHGQLPGLLHHKKLNPYIDLKNSPFLISGQLKEWKPAAKGMQSGPLTAGVSSFGMGGVNAHVILQAYNGTQQRPVTKVSGPYRIPLGAKTQKQLKLYAQAMADFLKADGHELNLQDIAFTLQNGRDIMASKAVFITADLTDFIAQLDEYVASGNIAPGQQPDEQLIAADGVRVALPGYPFERRRCWMDGASVSTPVAEVAVPLVEFSNTDQEQQWIYEALLKPADYFIRDHIVQGECMMPGVAYLEIARAVAEQACGRPVAELTEVCWMQSVKVYTENVPLHIKLAPVNTGFSFEITTAGGVHANGNIGLKNRGNTPAAIDLQRIKERCSIQKTAAEIYEALAKEGLGYQQTFQTITAGFFAADEAICSLQPTVKEQSVSSKVWEPSLLDGVFQTVVGLCIWGNVAHSYQLLPFYLKAIRSYGQLADARYVYVKKSIAYQDGEKFSFDMFLCDENGNIILSFSEFVKRAYKSGPVTLKEPVAAVIESLHYTADWLERPLGVLNERPNAVIIFDTDTLLQESIQKNLPYTTAVIVLPGYTYQKKDKHTYQLDVADAASFKRLTKDLAADGIVTDNWIYRWSMSRDQKVNAHLQDIYALLYLSQALITAAYSGRIKLLFVYNQAGTAAAAVHQMAGGFARTLAYENPRISILSIGITADETVNYQEIILQEITHYVMAPLLEVIYRNGRREERTVVPGKDFYGLPEQVLLKENGCYIITGGSGGLGMVFSAYLAEHYKAKIILIGRSVKNEAIEEKLLHLQQLGGDAIYYTANVADKKAIAAVIAKVKKKYKKINGVIHAAGLIEDSFIINKKPDSFERVITPKIYGAINLDECLQNEALDFFITFSSIASLMPNQGQCDYAAANNFLDHLMYSRNQREIAKGREGISLAINWPLWEYGGITISAEEREHLWQVFGMKPMLNEDALKGFIKLLSTSNQKTPCQAVLIEGIADKIEMHLNVERILTNKQHEIPAAGDFPAVLRNMITSILPDVKLISDTDSFNKLGLTSSALVKLSALLTEYLGTAINPILLIEYNTIPELTAHINHEMPEALTAAAERILKDELPAGYSGKASLIDADRSSQSDLLFRKRFSNEEFYMQDHVVDSKYNVPGACYIEMGRQAVALSGKKVYSLSNNYWPEVLSSAGAPINANIQLVQKGVLYSYEIFSQEITGRKIVHAMGDVDVETVIEPGELGTVNLQVLREKLTKTITRETVYEQIIAEGLHVGPSFMPMKELWTNKEEALGHLILPLHVAETLPDYILHPSMLTGVFQTAIINNKPDGMGATKYIPVAIDEILFTGQLPAECFVHTVAHEENAGRSGIKKFDAAVADRDGNVIARLNGFAIKEITNAQHVPAAAQQLSQIARLTSTTGPAIESVAHLLKTLLHDAVGLEIEEMDADTSFEELGINSRMIIDLNRLLAKSFGNLSKTLFFEYRNISELAEYFQKKHAAILQELIASEEMEETGNGFSAEPLAVGQNPETTVTPSAAAPASKDIAIVGIGGKYPKADNLAEFWKVLKQGEDCIVEIPEDRFDYKPHFDADKDNGLLYARWGGFINDVDKFDPLFFNISPREAEQIDPQERLFLEVVWATLEDAGITREKVAAQSKKVGVFVGALWQPYINLGVEETAKGNPVAPSGLLYSIPNRVSYFFNWTGPSIAIDTACSASLTALHYACESIRNGDADSCIAGGVNLSLSLSKYLFLSQHNFLATDGRCRSFGIGDGYVPGEGIGAVLLKSLEDAIADGDQIYGVIKGTAVNHSGRTNGYTVPSPNLQGELISSALQKAQINPRTISYVEAHGTGTSLGDPIEMTGLCKAFDAYTEEKQFCAIGSVKSNIGHLEATAGIAGLTKILLQFKHGVVVPSIHSVVLNPNISFEDTPFYVPQNLVPWKRPLITNKEGKLEEIPRRAMLSSFGAGGSNAHLIVEEFRPAQEQPVTGQTFYNEQYPAIIVLSAKNEERLQEQVSNLKYSLEQEHSLSIFDIAYTLQTGREAMEERIAFIAKDIPSLITLLASFLEGKAADYSATGITGYRVGNSKASGRKGIVEQTILLQAIQTSAWGTIADFWIGGQGVDWEILHTGKQFRRISLPTYPFARERYWLPAADGKVNLPGSKSIGKDLHPLVHSNTSDLDQQQFTSTFDGRESFLAHHQVQNKKILPGVAYLELARAAGEFSIHQSIKQLKQVSWINPFWVNDSATMHINVYRDQGEIGYEIYSGQQENITIHNSGNLSATVVNAPAAMNILQLKRAFTNEISGQELYRAFDLAGLNLKDTFQQVETLYFGEESALSRIKLANAEGCMYPPCILDSLLHAVYGLMESAGQSYSLVLPFYAGEVNFYQEIEGAKELWGYAVKKKDKAQEQTAVTADFYLLNEYGEVLLFFKDFIFLPAENKPREKAPLQEEKSVGYYQQLWEKADLAEAGQLEPANQLILIAGGAAGLCDKLQEQLGLEVLNVTQEQPALYFQTVLDNIKSKIQQKQPAHITVICQHDDYLEYGFIAGLLKTVPLEHPAITGKVLSVDSLSVKNLDELTAMIEAEQGHAASEVSYKDGVRAIRKLSPVTFDTAVMNEVAFKKGGVYLLTGGAGGLGLMIAAHICSKNEITLVLTGRSELPEVLKAGLSKIPGAVYYASELSSLQETQKLIAIIHRKYGALNGVIHSAGVIRDSYILNKIPLQVNEVFSAKIQGTKNLDEATKDEPLDFMLFFSSITAIKGNAGQADYAAANAYLNNYAAYRNTARPNRKANGKTLSICWTLWEEGGMQVSKEDLKYLEKQWGSFALPSVEGMKAFDTLLKSGTGEVLVTYEGKQVSEVQETATLDSLGIQQETILDNQEFTPGINAALTENVSRKILDVVATLLKLNPAVIKKDKAFGDYGFDSISLTKFARELNAFYELELLPTVFYNYPAINDLVSFLLTDYQTSVAKKHVVSAPVKSIGVEQVTVVAHKRQDFSREAGTIAPKQAAVAIVGISGRFPGSADLDTFWENISQNKDLITEIKADRWDWKTYYGDPQKEKNKTKAKWGGFIEDIDKFDPLFFNISPREAALMDPQQRITLEAVYQALEDATIAPDKIRGSDTSIFIGVSTSDYSMLLNNQSDLTGQGHYATGSVHSVLVNRISYLLDLRGASEPVDTACSSSLIAIHRAVAHIRSGDSKIAIAGGVNAILSPELTLSFSEAGMLSDDGRCKTFDESANGYVRGEGVGIVILKSLEQAEADGDHIYGIIRGSAENHGGRANTLTSPNPNAQKELLAKAYRSAGIDPREVTYIEAHGTGTPLGDPIEIEGLKLAFNALYKERDLPQPVTAYCSIGSVKTNIGHLEAAAGIAGLMKVILSMKHQTLPGNPHLVHQNEYLKLDGTPFRLQQQTTGWTVPANKTRIAGISSFGFGGANAHLIIEEYIPVKRERYQSGQTAIILLSARNADRLKAKVVQLKEFLKVETDLHELAYSLQSGRDAMEERLALVAENQQDLLIQLENYLRGQTSGFLQGNTNQNHADFLLEGTAGKAYIDTAILNKESRSLAQLWVKGIEIDWKLLYPGILPRRISLPVYPFTKQRCWIPVSAAKSIQNNSVHQLHPLLHTNESDWVQQQYSAVYTGQESFLADHIVRQEKILPGVAYLELARIAGTLSTRQPVVRLKNVSWLSPLKLENGIAAVCISLEPDLSYKIYNQKNQELVYGGGQFITGESAAAGTFDVEALKASCSRIIQGTEVYQDFKAQGLNLGTSFTGVTQIFAGTDLALSAINLGELEGCLYTPGILDSLLHTIYGLVTAGGQAYTLALPYFVREVHFHQQIADPTALWGYARKSKTYKESDQVISYDLDLLNETGEILVSFRDFVALPPDGFVVIPQENSGKEANLTAPQPAVIHQEPLVLNSLLKESAEAELVNVVAELIGMDAVAIERDRKFGEYGFDSILLTRFINHLNGYYNLDLMPTVLYNYSSIQKLAAFLTEEHEAALSLKHGGLMAQADITVKPLVQTDSKVKPLTQAINRPLISQTTFSNPAPIKPAHSYTQQSATEPIAIIGMSGRFPGSPDLETFWQNISANKDLITEVPADRWDWKKYYGDPLTEKNKTRAKWGGFITDIDKFDPLFFNISPLEAELMDPQQRILMEAVYQALEDGGVAADTIKGSNTGIFIGVSASDYAIRLSNETDLSGQMHYTTGSVHSMLVNRISYLLDINGPSEPIDTACSSSLIAIHRAVENIRSGICDMAIAGGVNAMFSPELTLSFSQSGMLSKDGRCKTFDQRANGYVRGEGVGVIILKSLSKAEADGDPIYGVIKGTAENHGGKANTLTSPNPVAQRDLLLRAYRTAGIDPRDVSYIEAHGTGTPLGDPIEIEGLKLAFKELYKDRNLQMPEQPHCSIGSVKTNIGHLESAAGIAGTIKVLLCLKHNRLPGNPHLQTPNEYLKLAGSIFKLQEETTAWLTTNNRPKVAGVSSFGFGGANAHIIIEEYKPAVAIPYQGVDQAIVLLSAKTKESLKEQVVSLAAHLEKNPSLNLYDVAYTLQMGRDALEERLAIVVTDKDQLLSRLADYLKGDTKSLFAGNSKQGKTDFLLKGQAAQTYIEYAIAKKEVAPLASLWITGITIDWNLLYTGQHPAKINLPAYPFAKQRYWIPDSGKSTGITNSQLHPLLHRNESDLKEQKYTSIFTGQEVFLNDHKVQDVKILPGVAYLELARIAGTLSTGQAVTQLRNISWLNPISINGASTSIHTAVYTEDDHLCYEVYNNEDVIHGSGQLFTQELTQPEKLDIAALQSSADTVLNGKEMYEVFLAAGLELGSSYRGVQKMYADQAGCLAKIELNSLDGFSYTPGILDSMLHTIYGFQQVSSEPYTLALPYFMGEVSFYKELEGISIWAYARISEQTKAGDKLSAYDIDLLNEKGEVLLSFRNFVALPLGGGFKPAKSTEPAADLHIYQPVWEKVVSTVPMNKAHAAEQQLIWLAGGSETLAEAMEERLGIATKAIAIIQPVVYFTTILEQLKAELKRNALLHLTVVYQNENYAQAGFITSLLQSAVQENPRITGQTIGVDSLALADLDSLTELLKNEKPAAPEIRSVQGLLESKHFRPAQHHKIDEMQIRENGVYLITGGAGGLGRVFAKHLSKTSGVKILLTGRKAPDQEIEKLLAGIPGTVYYACDITVEKELAALIQKIKGTYQALHGVLHSAGTLRDSFIQNKTQEQIQQVLNPKVKGAQYLDELTKNEPLDFMLFFSSVAAVSGNAGQADYAAANTYLDHYAQYRNEAVAKGLRSGKTFSVNWPLWKSGGMQVSAEGEKYLEKQFGMLPMDTLTGLRTFDELLKCKAGQYAVYFGKAEGIARTTGNELPVVAVTAKEAGLKPAVTGLEEKVAGEISLMVGQLLKLDLALVNQETEFGEYGFDSLLLTRFTNTLNSFYTLELMPTVFYNYPAIGVLTAFLLKTYPEQVAAKSGVGAQQVSSSAVKGSVAEQSGTAQELNSTQQTGRKSRLNYFKTDRPVSAQPVLKAPEEAIAIIGISGRFPESPDVATFWEQIKNNKDLITEVPSDRWSWQEYYGDPQKGARKTKAKWGGFITDIDKFDPLFFNISPKEAALMDPQQRITLEAVFNALEDAGIANSKLRGTNTGAFIGVSAVDYSTLLNNGTDLMSQAQFSTGAAHSVLVNRISYLLDIHGPSEPVDTACSSSLIAIHRGVEHIRNGHCDLAIAGGVNAMLSPELTLSFSSAGMLSEDGRCKSFDQRANGYVRGEGVGIVILKALSKAEADGDHIYGIIRGTAENHGGRANTLTSPNPNAQRDLLVKAYRNANIDPRDISYIEAHGTGTALGDPIEIEGLKLAFNTLYEDRGLVQTQKAYCSIGSVKTNVGHLESAAGMAGVMKVLMAMKYQMLPGNPHLQNPNAYLQMENTPFRLQKETTGWISENNKPRIAGISSFGFGGANAHIIMEEYQPLAKVIYASEEPAIIPLSAKNKLQLQQQLKNLKSYLELNPNGNLHDIAYTLQNGREAMVEKAVFIARHVSELIGLLDEGQSCLQENSVLEPITGANQNNPALILIAKTWLKGTQVDWSACYPDQKPAKISLPVYPFARNRYWVPEGKKTASEFVEEIEKQVFKEVQQEVSNEKQFPQEEKSDHLYTPVWGRVKNLQPVVVTGQEKCLIITGDAPADVTQQIQQELSKSGSEVMVVKMLTSIPEGLTAVYLLQGLAEENGQTLNKGYAQREFAVFRTIKRLLDTVYNDTELHVTVLTANTQQVFAGDQVEESGSGISGLIGSFAKEQAHWKFRVMDVEMDQSGVLKTSAEKLLQTSFNNTDVLVSYRNGHAYQRNLFQLELPADKASKLKHNGTYVMLGGAGGIGKSTTAYLVEHYQAQVIWLGRRPLDATIINAQHEIEKLGKRPVYIQCDANHKKSVRKAYLEVKNSGLTVNGVFHSGIVLNDMLLRNMSEEDFIKSFEIKSMASHYLVDVFKEDPLDFICFYSSVQSQWSAPGQSNYAAGCTYKDSYAHSIKHRHHIPVHIINWGYWGEVGVVSSPAYKQRMQRLGIGSISPKKGMAILEKVLANNESQVFAVKLI</sequence>
<feature type="domain" description="Ketosynthase family 3 (KS3)" evidence="12">
    <location>
        <begin position="17"/>
        <end position="447"/>
    </location>
</feature>
<dbReference type="InterPro" id="IPR009081">
    <property type="entry name" value="PP-bd_ACP"/>
</dbReference>
<keyword evidence="4" id="KW-0963">Cytoplasm</keyword>
<dbReference type="GO" id="GO:0004315">
    <property type="term" value="F:3-oxoacyl-[acyl-carrier-protein] synthase activity"/>
    <property type="evidence" value="ECO:0007669"/>
    <property type="project" value="InterPro"/>
</dbReference>
<evidence type="ECO:0000256" key="3">
    <source>
        <dbReference type="ARBA" id="ARBA00022450"/>
    </source>
</evidence>
<dbReference type="GO" id="GO:0004312">
    <property type="term" value="F:fatty acid synthase activity"/>
    <property type="evidence" value="ECO:0007669"/>
    <property type="project" value="TreeGrafter"/>
</dbReference>
<dbReference type="InterPro" id="IPR049551">
    <property type="entry name" value="PKS_DH_C"/>
</dbReference>
<keyword evidence="3" id="KW-0596">Phosphopantetheine</keyword>
<dbReference type="CDD" id="cd00833">
    <property type="entry name" value="PKS"/>
    <property type="match status" value="5"/>
</dbReference>
<feature type="region of interest" description="N-terminal hotdog fold" evidence="9">
    <location>
        <begin position="4994"/>
        <end position="5108"/>
    </location>
</feature>
<feature type="domain" description="Carrier" evidence="11">
    <location>
        <begin position="5704"/>
        <end position="5779"/>
    </location>
</feature>
<feature type="compositionally biased region" description="Polar residues" evidence="10">
    <location>
        <begin position="5805"/>
        <end position="5820"/>
    </location>
</feature>
<feature type="domain" description="Carrier" evidence="11">
    <location>
        <begin position="1351"/>
        <end position="1427"/>
    </location>
</feature>
<dbReference type="InterPro" id="IPR013968">
    <property type="entry name" value="PKS_KR"/>
</dbReference>
<dbReference type="Pfam" id="PF14765">
    <property type="entry name" value="PS-DH"/>
    <property type="match status" value="5"/>
</dbReference>
<gene>
    <name evidence="14" type="ORF">HDE69_004753</name>
</gene>
<dbReference type="CDD" id="cd08953">
    <property type="entry name" value="KR_2_SDR_x"/>
    <property type="match status" value="4"/>
</dbReference>
<dbReference type="Pfam" id="PF22621">
    <property type="entry name" value="CurL-like_PKS_C"/>
    <property type="match status" value="2"/>
</dbReference>
<dbReference type="GO" id="GO:0005886">
    <property type="term" value="C:plasma membrane"/>
    <property type="evidence" value="ECO:0007669"/>
    <property type="project" value="TreeGrafter"/>
</dbReference>
<dbReference type="InterPro" id="IPR018201">
    <property type="entry name" value="Ketoacyl_synth_AS"/>
</dbReference>
<dbReference type="InterPro" id="IPR050091">
    <property type="entry name" value="PKS_NRPS_Biosynth_Enz"/>
</dbReference>
<dbReference type="InterPro" id="IPR049490">
    <property type="entry name" value="C883_1060-like_KR_N"/>
</dbReference>
<dbReference type="Gene3D" id="3.40.47.10">
    <property type="match status" value="5"/>
</dbReference>
<dbReference type="SMART" id="SM00822">
    <property type="entry name" value="PKS_KR"/>
    <property type="match status" value="4"/>
</dbReference>
<reference evidence="14 15" key="1">
    <citation type="submission" date="2020-08" db="EMBL/GenBank/DDBJ databases">
        <title>Genomic Encyclopedia of Type Strains, Phase IV (KMG-V): Genome sequencing to study the core and pangenomes of soil and plant-associated prokaryotes.</title>
        <authorList>
            <person name="Whitman W."/>
        </authorList>
    </citation>
    <scope>NUCLEOTIDE SEQUENCE [LARGE SCALE GENOMIC DNA]</scope>
    <source>
        <strain evidence="14 15">MP7CTX6</strain>
    </source>
</reference>
<dbReference type="SMART" id="SM00826">
    <property type="entry name" value="PKS_DH"/>
    <property type="match status" value="3"/>
</dbReference>
<feature type="region of interest" description="N-terminal hotdog fold" evidence="9">
    <location>
        <begin position="578"/>
        <end position="696"/>
    </location>
</feature>
<evidence type="ECO:0000259" key="12">
    <source>
        <dbReference type="PROSITE" id="PS52004"/>
    </source>
</evidence>
<evidence type="ECO:0000313" key="14">
    <source>
        <dbReference type="EMBL" id="MBB5623666.1"/>
    </source>
</evidence>
<proteinExistence type="predicted"/>
<dbReference type="InterPro" id="IPR036736">
    <property type="entry name" value="ACP-like_sf"/>
</dbReference>
<dbReference type="InterPro" id="IPR036291">
    <property type="entry name" value="NAD(P)-bd_dom_sf"/>
</dbReference>
<feature type="region of interest" description="Disordered" evidence="10">
    <location>
        <begin position="5805"/>
        <end position="5824"/>
    </location>
</feature>
<feature type="domain" description="PKS/mFAS DH" evidence="13">
    <location>
        <begin position="1445"/>
        <end position="1732"/>
    </location>
</feature>
<organism evidence="14 15">
    <name type="scientific">Pedobacter cryoconitis</name>
    <dbReference type="NCBI Taxonomy" id="188932"/>
    <lineage>
        <taxon>Bacteria</taxon>
        <taxon>Pseudomonadati</taxon>
        <taxon>Bacteroidota</taxon>
        <taxon>Sphingobacteriia</taxon>
        <taxon>Sphingobacteriales</taxon>
        <taxon>Sphingobacteriaceae</taxon>
        <taxon>Pedobacter</taxon>
    </lineage>
</organism>
<feature type="region of interest" description="C-terminal hotdog fold" evidence="9">
    <location>
        <begin position="2626"/>
        <end position="2770"/>
    </location>
</feature>
<dbReference type="InterPro" id="IPR049552">
    <property type="entry name" value="PKS_DH_N"/>
</dbReference>
<evidence type="ECO:0000313" key="15">
    <source>
        <dbReference type="Proteomes" id="UP000537718"/>
    </source>
</evidence>
<dbReference type="Pfam" id="PF00109">
    <property type="entry name" value="ketoacyl-synt"/>
    <property type="match status" value="5"/>
</dbReference>
<comment type="pathway">
    <text evidence="2">Antibiotic biosynthesis.</text>
</comment>
<comment type="caution">
    <text evidence="14">The sequence shown here is derived from an EMBL/GenBank/DDBJ whole genome shotgun (WGS) entry which is preliminary data.</text>
</comment>
<dbReference type="SMART" id="SM00825">
    <property type="entry name" value="PKS_KS"/>
    <property type="match status" value="5"/>
</dbReference>
<dbReference type="Gene3D" id="1.10.1240.100">
    <property type="match status" value="5"/>
</dbReference>
<dbReference type="InterPro" id="IPR054514">
    <property type="entry name" value="RhiE-like_linker"/>
</dbReference>
<feature type="domain" description="Ketosynthase family 3 (KS3)" evidence="12">
    <location>
        <begin position="1871"/>
        <end position="2304"/>
    </location>
</feature>
<dbReference type="RefSeq" id="WP_183869747.1">
    <property type="nucleotide sequence ID" value="NZ_JACHCF010000014.1"/>
</dbReference>
<dbReference type="PROSITE" id="PS00606">
    <property type="entry name" value="KS3_1"/>
    <property type="match status" value="4"/>
</dbReference>
<dbReference type="Pfam" id="PF21089">
    <property type="entry name" value="PKS_DH_N"/>
    <property type="match status" value="5"/>
</dbReference>
<dbReference type="Pfam" id="PF00550">
    <property type="entry name" value="PP-binding"/>
    <property type="match status" value="5"/>
</dbReference>
<feature type="domain" description="PKS/mFAS DH" evidence="13">
    <location>
        <begin position="578"/>
        <end position="857"/>
    </location>
</feature>
<feature type="region of interest" description="N-terminal hotdog fold" evidence="9">
    <location>
        <begin position="2496"/>
        <end position="2612"/>
    </location>
</feature>
<dbReference type="SMART" id="SM01294">
    <property type="entry name" value="PKS_PP_betabranch"/>
    <property type="match status" value="2"/>
</dbReference>
<feature type="domain" description="PKS/mFAS DH" evidence="13">
    <location>
        <begin position="2496"/>
        <end position="2770"/>
    </location>
</feature>
<comment type="subcellular location">
    <subcellularLocation>
        <location evidence="1">Cytoplasm</location>
    </subcellularLocation>
</comment>
<feature type="region of interest" description="N-terminal hotdog fold" evidence="9">
    <location>
        <begin position="3943"/>
        <end position="4056"/>
    </location>
</feature>
<evidence type="ECO:0000259" key="13">
    <source>
        <dbReference type="PROSITE" id="PS52019"/>
    </source>
</evidence>
<comment type="caution">
    <text evidence="9">Lacks conserved residue(s) required for the propagation of feature annotation.</text>
</comment>
<feature type="active site" description="Proton donor; for dehydratase activity" evidence="9">
    <location>
        <position position="2682"/>
    </location>
</feature>
<accession>A0A7W8YXM4</accession>
<evidence type="ECO:0000256" key="1">
    <source>
        <dbReference type="ARBA" id="ARBA00004496"/>
    </source>
</evidence>
<dbReference type="Gene3D" id="3.40.50.720">
    <property type="entry name" value="NAD(P)-binding Rossmann-like Domain"/>
    <property type="match status" value="4"/>
</dbReference>
<dbReference type="GO" id="GO:0071770">
    <property type="term" value="P:DIM/DIP cell wall layer assembly"/>
    <property type="evidence" value="ECO:0007669"/>
    <property type="project" value="TreeGrafter"/>
</dbReference>
<evidence type="ECO:0000256" key="10">
    <source>
        <dbReference type="SAM" id="MobiDB-lite"/>
    </source>
</evidence>
<dbReference type="PANTHER" id="PTHR43775:SF37">
    <property type="entry name" value="SI:DKEY-61P9.11"/>
    <property type="match status" value="1"/>
</dbReference>
<keyword evidence="5" id="KW-0597">Phosphoprotein</keyword>
<feature type="region of interest" description="C-terminal hotdog fold" evidence="9">
    <location>
        <begin position="5122"/>
        <end position="5265"/>
    </location>
</feature>
<feature type="active site" description="Proton acceptor; for dehydratase activity" evidence="9">
    <location>
        <position position="5023"/>
    </location>
</feature>
<feature type="region of interest" description="C-terminal hotdog fold" evidence="9">
    <location>
        <begin position="711"/>
        <end position="857"/>
    </location>
</feature>
<evidence type="ECO:0000256" key="8">
    <source>
        <dbReference type="ARBA" id="ARBA00054155"/>
    </source>
</evidence>
<dbReference type="GO" id="GO:0006633">
    <property type="term" value="P:fatty acid biosynthetic process"/>
    <property type="evidence" value="ECO:0007669"/>
    <property type="project" value="InterPro"/>
</dbReference>
<feature type="domain" description="PKS/mFAS DH" evidence="13">
    <location>
        <begin position="4994"/>
        <end position="5265"/>
    </location>
</feature>
<feature type="domain" description="Ketosynthase family 3 (KS3)" evidence="12">
    <location>
        <begin position="3333"/>
        <end position="3766"/>
    </location>
</feature>
<dbReference type="GO" id="GO:0005737">
    <property type="term" value="C:cytoplasm"/>
    <property type="evidence" value="ECO:0007669"/>
    <property type="project" value="UniProtKB-SubCell"/>
</dbReference>
<feature type="active site" description="Proton donor; for dehydratase activity" evidence="9">
    <location>
        <position position="5178"/>
    </location>
</feature>
<dbReference type="PROSITE" id="PS50075">
    <property type="entry name" value="CARRIER"/>
    <property type="match status" value="5"/>
</dbReference>
<dbReference type="SUPFAM" id="SSF53901">
    <property type="entry name" value="Thiolase-like"/>
    <property type="match status" value="5"/>
</dbReference>
<dbReference type="Gene3D" id="3.10.129.10">
    <property type="entry name" value="Hotdog Thioesterase"/>
    <property type="match status" value="1"/>
</dbReference>
<dbReference type="Pfam" id="PF21394">
    <property type="entry name" value="Beta-ketacyl_N"/>
    <property type="match status" value="1"/>
</dbReference>
<dbReference type="FunFam" id="3.40.47.10:FF:000019">
    <property type="entry name" value="Polyketide synthase type I"/>
    <property type="match status" value="5"/>
</dbReference>
<dbReference type="Gene3D" id="3.10.129.110">
    <property type="entry name" value="Polyketide synthase dehydratase"/>
    <property type="match status" value="4"/>
</dbReference>
<dbReference type="GO" id="GO:0031177">
    <property type="term" value="F:phosphopantetheine binding"/>
    <property type="evidence" value="ECO:0007669"/>
    <property type="project" value="InterPro"/>
</dbReference>
<dbReference type="InterPro" id="IPR020841">
    <property type="entry name" value="PKS_Beta-ketoAc_synthase_dom"/>
</dbReference>
<dbReference type="InterPro" id="IPR020806">
    <property type="entry name" value="PKS_PP-bd"/>
</dbReference>
<feature type="domain" description="Carrier" evidence="11">
    <location>
        <begin position="4246"/>
        <end position="4320"/>
    </location>
</feature>
<dbReference type="InterPro" id="IPR014031">
    <property type="entry name" value="Ketoacyl_synth_C"/>
</dbReference>
<dbReference type="Pfam" id="PF08659">
    <property type="entry name" value="KR"/>
    <property type="match status" value="4"/>
</dbReference>
<dbReference type="Gene3D" id="1.10.1200.10">
    <property type="entry name" value="ACP-like"/>
    <property type="match status" value="5"/>
</dbReference>
<keyword evidence="7" id="KW-0677">Repeat</keyword>
<feature type="active site" description="Proton donor; for dehydratase activity" evidence="9">
    <location>
        <position position="771"/>
    </location>
</feature>
<dbReference type="SUPFAM" id="SSF47336">
    <property type="entry name" value="ACP-like"/>
    <property type="match status" value="5"/>
</dbReference>
<feature type="domain" description="Carrier" evidence="11">
    <location>
        <begin position="1754"/>
        <end position="1827"/>
    </location>
</feature>
<keyword evidence="6 14" id="KW-0808">Transferase</keyword>